<evidence type="ECO:0000313" key="1">
    <source>
        <dbReference type="EMBL" id="KIF50948.1"/>
    </source>
</evidence>
<protein>
    <submittedName>
        <fullName evidence="1">Uncharacterized protein</fullName>
    </submittedName>
</protein>
<name>A0A0C1VMA9_9VIBR</name>
<proteinExistence type="predicted"/>
<dbReference type="AlphaFoldDB" id="A0A0C1VMA9"/>
<evidence type="ECO:0000313" key="2">
    <source>
        <dbReference type="Proteomes" id="UP000031586"/>
    </source>
</evidence>
<dbReference type="EMBL" id="JPRD01000044">
    <property type="protein sequence ID" value="KIF50948.1"/>
    <property type="molecule type" value="Genomic_DNA"/>
</dbReference>
<dbReference type="Proteomes" id="UP000031586">
    <property type="component" value="Unassembled WGS sequence"/>
</dbReference>
<dbReference type="PATRIC" id="fig|1229493.5.peg.3770"/>
<organism evidence="1 2">
    <name type="scientific">Vibrio owensii CAIM 1854 = LMG 25443</name>
    <dbReference type="NCBI Taxonomy" id="1229493"/>
    <lineage>
        <taxon>Bacteria</taxon>
        <taxon>Pseudomonadati</taxon>
        <taxon>Pseudomonadota</taxon>
        <taxon>Gammaproteobacteria</taxon>
        <taxon>Vibrionales</taxon>
        <taxon>Vibrionaceae</taxon>
        <taxon>Vibrio</taxon>
    </lineage>
</organism>
<gene>
    <name evidence="1" type="ORF">H735_21835</name>
</gene>
<dbReference type="RefSeq" id="WP_020195250.1">
    <property type="nucleotide sequence ID" value="NZ_BAOH01000018.1"/>
</dbReference>
<accession>A0A0C1VMA9</accession>
<reference evidence="1 2" key="1">
    <citation type="submission" date="2014-07" db="EMBL/GenBank/DDBJ databases">
        <title>Unique and conserved regions in Vibrio harveyi and related species in comparison with the shrimp pathogen Vibrio harveyi CAIM 1792.</title>
        <authorList>
            <person name="Espinoza-Valles I."/>
            <person name="Vora G."/>
            <person name="Leekitcharoenphon P."/>
            <person name="Ussery D."/>
            <person name="Hoj L."/>
            <person name="Gomez-Gil B."/>
        </authorList>
    </citation>
    <scope>NUCLEOTIDE SEQUENCE [LARGE SCALE GENOMIC DNA]</scope>
    <source>
        <strain evidence="2">CAIM 1854 / LMG 25443</strain>
    </source>
</reference>
<comment type="caution">
    <text evidence="1">The sequence shown here is derived from an EMBL/GenBank/DDBJ whole genome shotgun (WGS) entry which is preliminary data.</text>
</comment>
<sequence length="87" mass="10447">MLANIVETFHKFNQGQRRPDRRRHLELCGFERTRVIEPFNHEATPRELAMRYLNALSESDGGFYHGVTLPKKDYEGWTYYEVWTKKL</sequence>